<dbReference type="Proteomes" id="UP001164909">
    <property type="component" value="Chromosome"/>
</dbReference>
<dbReference type="Gene3D" id="6.10.10.80">
    <property type="entry name" value="Small, acid-soluble spore protein, alpha/beta type-like"/>
    <property type="match status" value="1"/>
</dbReference>
<dbReference type="InterPro" id="IPR001448">
    <property type="entry name" value="SASP_alpha/beta-type"/>
</dbReference>
<evidence type="ECO:0000313" key="2">
    <source>
        <dbReference type="Proteomes" id="UP001164909"/>
    </source>
</evidence>
<dbReference type="EMBL" id="CP113865">
    <property type="protein sequence ID" value="WAM32949.1"/>
    <property type="molecule type" value="Genomic_DNA"/>
</dbReference>
<dbReference type="PANTHER" id="PTHR36107:SF1">
    <property type="entry name" value="SMALL, ACID-SOLUBLE SPORE PROTEIN A"/>
    <property type="match status" value="1"/>
</dbReference>
<sequence length="66" mass="7195">MARNRKLVPEATKALDQLKTEVASSIGVQLKPGYNGDLTARQAGSIGGYMVKRMIQDYENRAAGKQ</sequence>
<protein>
    <submittedName>
        <fullName evidence="1">Alpha/beta-type small acid-soluble spore protein</fullName>
    </submittedName>
</protein>
<dbReference type="RefSeq" id="WP_045169636.1">
    <property type="nucleotide sequence ID" value="NZ_CP113865.1"/>
</dbReference>
<dbReference type="InterPro" id="IPR038300">
    <property type="entry name" value="SASP_sf_alpha/beta"/>
</dbReference>
<dbReference type="Pfam" id="PF00269">
    <property type="entry name" value="SASP"/>
    <property type="match status" value="1"/>
</dbReference>
<gene>
    <name evidence="1" type="ORF">OTK00_001403</name>
</gene>
<organism evidence="1 2">
    <name type="scientific">Caldicellulosiruptor morganii</name>
    <dbReference type="NCBI Taxonomy" id="1387555"/>
    <lineage>
        <taxon>Bacteria</taxon>
        <taxon>Bacillati</taxon>
        <taxon>Bacillota</taxon>
        <taxon>Bacillota incertae sedis</taxon>
        <taxon>Caldicellulosiruptorales</taxon>
        <taxon>Caldicellulosiruptoraceae</taxon>
        <taxon>Caldicellulosiruptor</taxon>
    </lineage>
</organism>
<dbReference type="InterPro" id="IPR050847">
    <property type="entry name" value="SASP_DNA-binding"/>
</dbReference>
<evidence type="ECO:0000313" key="1">
    <source>
        <dbReference type="EMBL" id="WAM32949.1"/>
    </source>
</evidence>
<keyword evidence="2" id="KW-1185">Reference proteome</keyword>
<reference evidence="1" key="1">
    <citation type="submission" date="2022-12" db="EMBL/GenBank/DDBJ databases">
        <authorList>
            <person name="Bing R.G."/>
            <person name="Willard D.J."/>
            <person name="Manesh M.J.H."/>
            <person name="Laemthong T."/>
            <person name="Crosby J.R."/>
            <person name="Kelly R.M."/>
        </authorList>
    </citation>
    <scope>NUCLEOTIDE SEQUENCE</scope>
    <source>
        <strain evidence="1">DSM 8990</strain>
    </source>
</reference>
<proteinExistence type="predicted"/>
<name>A0ABY7BNI4_9FIRM</name>
<accession>A0ABY7BNI4</accession>
<dbReference type="PANTHER" id="PTHR36107">
    <property type="entry name" value="SMALL, ACID-SOLUBLE SPORE PROTEIN A"/>
    <property type="match status" value="1"/>
</dbReference>